<comment type="caution">
    <text evidence="2">The sequence shown here is derived from an EMBL/GenBank/DDBJ whole genome shotgun (WGS) entry which is preliminary data.</text>
</comment>
<feature type="compositionally biased region" description="Basic and acidic residues" evidence="1">
    <location>
        <begin position="86"/>
        <end position="107"/>
    </location>
</feature>
<feature type="region of interest" description="Disordered" evidence="1">
    <location>
        <begin position="69"/>
        <end position="107"/>
    </location>
</feature>
<protein>
    <submittedName>
        <fullName evidence="2">Uncharacterized protein</fullName>
    </submittedName>
</protein>
<dbReference type="AlphaFoldDB" id="A0A8J3XHF5"/>
<dbReference type="Proteomes" id="UP000622547">
    <property type="component" value="Unassembled WGS sequence"/>
</dbReference>
<evidence type="ECO:0000313" key="2">
    <source>
        <dbReference type="EMBL" id="GII41194.1"/>
    </source>
</evidence>
<proteinExistence type="predicted"/>
<dbReference type="EMBL" id="BOOP01000031">
    <property type="protein sequence ID" value="GII41194.1"/>
    <property type="molecule type" value="Genomic_DNA"/>
</dbReference>
<reference evidence="2 3" key="1">
    <citation type="submission" date="2021-01" db="EMBL/GenBank/DDBJ databases">
        <title>Whole genome shotgun sequence of Planotetraspora phitsanulokensis NBRC 104273.</title>
        <authorList>
            <person name="Komaki H."/>
            <person name="Tamura T."/>
        </authorList>
    </citation>
    <scope>NUCLEOTIDE SEQUENCE [LARGE SCALE GENOMIC DNA]</scope>
    <source>
        <strain evidence="2 3">NBRC 104273</strain>
    </source>
</reference>
<evidence type="ECO:0000256" key="1">
    <source>
        <dbReference type="SAM" id="MobiDB-lite"/>
    </source>
</evidence>
<name>A0A8J3XHF5_9ACTN</name>
<organism evidence="2 3">
    <name type="scientific">Planotetraspora phitsanulokensis</name>
    <dbReference type="NCBI Taxonomy" id="575192"/>
    <lineage>
        <taxon>Bacteria</taxon>
        <taxon>Bacillati</taxon>
        <taxon>Actinomycetota</taxon>
        <taxon>Actinomycetes</taxon>
        <taxon>Streptosporangiales</taxon>
        <taxon>Streptosporangiaceae</taxon>
        <taxon>Planotetraspora</taxon>
    </lineage>
</organism>
<evidence type="ECO:0000313" key="3">
    <source>
        <dbReference type="Proteomes" id="UP000622547"/>
    </source>
</evidence>
<keyword evidence="3" id="KW-1185">Reference proteome</keyword>
<gene>
    <name evidence="2" type="ORF">Pph01_61970</name>
</gene>
<sequence>MHRLAVGAGVTGAPHRLAVHRDRPPAAPSVSCCLAGGVQPRIQPGLDGGIQPVSVHGFQHAADGSLIRRHEPPGQRIAADAQSGQDLRRRIRDPLADRGERRRPGRH</sequence>
<accession>A0A8J3XHF5</accession>